<dbReference type="GO" id="GO:0016301">
    <property type="term" value="F:kinase activity"/>
    <property type="evidence" value="ECO:0007669"/>
    <property type="project" value="UniProtKB-KW"/>
</dbReference>
<dbReference type="EMBL" id="LCPW01000003">
    <property type="protein sequence ID" value="KKW06119.1"/>
    <property type="molecule type" value="Genomic_DNA"/>
</dbReference>
<proteinExistence type="predicted"/>
<dbReference type="GO" id="GO:0005524">
    <property type="term" value="F:ATP binding"/>
    <property type="evidence" value="ECO:0007669"/>
    <property type="project" value="InterPro"/>
</dbReference>
<dbReference type="Proteomes" id="UP000034119">
    <property type="component" value="Unassembled WGS sequence"/>
</dbReference>
<evidence type="ECO:0000313" key="3">
    <source>
        <dbReference type="Proteomes" id="UP000034119"/>
    </source>
</evidence>
<sequence length="231" mass="26083">MKRSELLTQLSGSILRIKIGHPLRVAVDGVDASGKTFLANELAQILKKSGRQTIRVSLDAFHNPREIRYKKGRNSPEGYYADSFNNKAVIESVLKPLGPKGDFRYQREGFDYKTNREIASPTGKADRGAILLMDGIFLQRPELVDYWDLKIFLDVGFASTVARAVQRDGWYLGSKQEITTIYNKRYVPGQKLYLEEVNPKKAADIVIDNSDFQNPIIKKSLDADFLNTAHS</sequence>
<evidence type="ECO:0000259" key="1">
    <source>
        <dbReference type="Pfam" id="PF00485"/>
    </source>
</evidence>
<dbReference type="InterPro" id="IPR027417">
    <property type="entry name" value="P-loop_NTPase"/>
</dbReference>
<feature type="domain" description="Phosphoribulokinase/uridine kinase" evidence="1">
    <location>
        <begin position="26"/>
        <end position="208"/>
    </location>
</feature>
<dbReference type="Gene3D" id="3.40.50.300">
    <property type="entry name" value="P-loop containing nucleotide triphosphate hydrolases"/>
    <property type="match status" value="1"/>
</dbReference>
<evidence type="ECO:0000313" key="2">
    <source>
        <dbReference type="EMBL" id="KKW06119.1"/>
    </source>
</evidence>
<accession>A0A0G1YIA2</accession>
<comment type="caution">
    <text evidence="2">The sequence shown here is derived from an EMBL/GenBank/DDBJ whole genome shotgun (WGS) entry which is preliminary data.</text>
</comment>
<keyword evidence="2" id="KW-0808">Transferase</keyword>
<dbReference type="InterPro" id="IPR006083">
    <property type="entry name" value="PRK/URK"/>
</dbReference>
<dbReference type="PANTHER" id="PTHR10285">
    <property type="entry name" value="URIDINE KINASE"/>
    <property type="match status" value="1"/>
</dbReference>
<dbReference type="Pfam" id="PF00485">
    <property type="entry name" value="PRK"/>
    <property type="match status" value="1"/>
</dbReference>
<protein>
    <submittedName>
        <fullName evidence="2">Uridine kinase</fullName>
    </submittedName>
</protein>
<dbReference type="STRING" id="1618342.UY40_C0003G0008"/>
<dbReference type="AlphaFoldDB" id="A0A0G1YIA2"/>
<keyword evidence="2" id="KW-0418">Kinase</keyword>
<name>A0A0G1YIA2_9BACT</name>
<dbReference type="PATRIC" id="fig|1618342.3.peg.117"/>
<reference evidence="2 3" key="1">
    <citation type="journal article" date="2015" name="Nature">
        <title>rRNA introns, odd ribosomes, and small enigmatic genomes across a large radiation of phyla.</title>
        <authorList>
            <person name="Brown C.T."/>
            <person name="Hug L.A."/>
            <person name="Thomas B.C."/>
            <person name="Sharon I."/>
            <person name="Castelle C.J."/>
            <person name="Singh A."/>
            <person name="Wilkins M.J."/>
            <person name="Williams K.H."/>
            <person name="Banfield J.F."/>
        </authorList>
    </citation>
    <scope>NUCLEOTIDE SEQUENCE [LARGE SCALE GENOMIC DNA]</scope>
</reference>
<gene>
    <name evidence="2" type="ORF">UY40_C0003G0008</name>
</gene>
<organism evidence="2 3">
    <name type="scientific">candidate division CPR1 bacterium GW2011_GWC1_49_13</name>
    <dbReference type="NCBI Taxonomy" id="1618342"/>
    <lineage>
        <taxon>Bacteria</taxon>
        <taxon>candidate division CPR1</taxon>
    </lineage>
</organism>
<dbReference type="SUPFAM" id="SSF52540">
    <property type="entry name" value="P-loop containing nucleoside triphosphate hydrolases"/>
    <property type="match status" value="1"/>
</dbReference>